<reference evidence="7 8" key="1">
    <citation type="submission" date="2024-09" db="EMBL/GenBank/DDBJ databases">
        <authorList>
            <person name="Sun Q."/>
            <person name="Mori K."/>
        </authorList>
    </citation>
    <scope>NUCLEOTIDE SEQUENCE [LARGE SCALE GENOMIC DNA]</scope>
    <source>
        <strain evidence="7 8">TBRC 0563</strain>
    </source>
</reference>
<evidence type="ECO:0000256" key="3">
    <source>
        <dbReference type="ARBA" id="ARBA00023163"/>
    </source>
</evidence>
<dbReference type="Proteomes" id="UP001589627">
    <property type="component" value="Unassembled WGS sequence"/>
</dbReference>
<dbReference type="SUPFAM" id="SSF46689">
    <property type="entry name" value="Homeodomain-like"/>
    <property type="match status" value="1"/>
</dbReference>
<dbReference type="PRINTS" id="PR00455">
    <property type="entry name" value="HTHTETR"/>
</dbReference>
<comment type="caution">
    <text evidence="7">The sequence shown here is derived from an EMBL/GenBank/DDBJ whole genome shotgun (WGS) entry which is preliminary data.</text>
</comment>
<feature type="region of interest" description="Disordered" evidence="5">
    <location>
        <begin position="1"/>
        <end position="21"/>
    </location>
</feature>
<dbReference type="PROSITE" id="PS50977">
    <property type="entry name" value="HTH_TETR_2"/>
    <property type="match status" value="1"/>
</dbReference>
<accession>A0ABV5YVV1</accession>
<evidence type="ECO:0000256" key="5">
    <source>
        <dbReference type="SAM" id="MobiDB-lite"/>
    </source>
</evidence>
<evidence type="ECO:0000313" key="8">
    <source>
        <dbReference type="Proteomes" id="UP001589627"/>
    </source>
</evidence>
<keyword evidence="1" id="KW-0805">Transcription regulation</keyword>
<dbReference type="Gene3D" id="1.10.10.60">
    <property type="entry name" value="Homeodomain-like"/>
    <property type="match status" value="1"/>
</dbReference>
<dbReference type="InterPro" id="IPR009057">
    <property type="entry name" value="Homeodomain-like_sf"/>
</dbReference>
<keyword evidence="8" id="KW-1185">Reference proteome</keyword>
<dbReference type="InterPro" id="IPR050109">
    <property type="entry name" value="HTH-type_TetR-like_transc_reg"/>
</dbReference>
<evidence type="ECO:0000313" key="7">
    <source>
        <dbReference type="EMBL" id="MFB9839219.1"/>
    </source>
</evidence>
<evidence type="ECO:0000256" key="2">
    <source>
        <dbReference type="ARBA" id="ARBA00023125"/>
    </source>
</evidence>
<sequence length="209" mass="23485">MSADRPSRTAHHGNRHGRSEQARRAVLEAADDLLAERGFAGVTIEGIAARAGVAKQTIYRWWSSKVDVLIEAFVDDMAQHLTPPDEGDLESELRTHLRRSARFLTRSDPGAVFRALAGQAQHDPEMAERFRTECLGPQRALDRRPLERAIERGELPPDTDVDFALDQLVGPLYYRVLVTGHPVPEEFTDALVERFLAPFRTRRAAEPRA</sequence>
<organism evidence="7 8">
    <name type="scientific">Actinoallomurus acaciae</name>
    <dbReference type="NCBI Taxonomy" id="502577"/>
    <lineage>
        <taxon>Bacteria</taxon>
        <taxon>Bacillati</taxon>
        <taxon>Actinomycetota</taxon>
        <taxon>Actinomycetes</taxon>
        <taxon>Streptosporangiales</taxon>
        <taxon>Thermomonosporaceae</taxon>
        <taxon>Actinoallomurus</taxon>
    </lineage>
</organism>
<dbReference type="EMBL" id="JBHLZP010000663">
    <property type="protein sequence ID" value="MFB9839219.1"/>
    <property type="molecule type" value="Genomic_DNA"/>
</dbReference>
<evidence type="ECO:0000256" key="4">
    <source>
        <dbReference type="PROSITE-ProRule" id="PRU00335"/>
    </source>
</evidence>
<name>A0ABV5YVV1_9ACTN</name>
<feature type="domain" description="HTH tetR-type" evidence="6">
    <location>
        <begin position="20"/>
        <end position="80"/>
    </location>
</feature>
<dbReference type="SUPFAM" id="SSF48498">
    <property type="entry name" value="Tetracyclin repressor-like, C-terminal domain"/>
    <property type="match status" value="1"/>
</dbReference>
<proteinExistence type="predicted"/>
<dbReference type="PANTHER" id="PTHR30055:SF148">
    <property type="entry name" value="TETR-FAMILY TRANSCRIPTIONAL REGULATOR"/>
    <property type="match status" value="1"/>
</dbReference>
<evidence type="ECO:0000259" key="6">
    <source>
        <dbReference type="PROSITE" id="PS50977"/>
    </source>
</evidence>
<protein>
    <submittedName>
        <fullName evidence="7">TetR/AcrR family transcriptional regulator</fullName>
    </submittedName>
</protein>
<dbReference type="InterPro" id="IPR036271">
    <property type="entry name" value="Tet_transcr_reg_TetR-rel_C_sf"/>
</dbReference>
<dbReference type="Pfam" id="PF16859">
    <property type="entry name" value="TetR_C_11"/>
    <property type="match status" value="1"/>
</dbReference>
<dbReference type="Gene3D" id="1.10.357.10">
    <property type="entry name" value="Tetracycline Repressor, domain 2"/>
    <property type="match status" value="1"/>
</dbReference>
<keyword evidence="3" id="KW-0804">Transcription</keyword>
<feature type="DNA-binding region" description="H-T-H motif" evidence="4">
    <location>
        <begin position="43"/>
        <end position="62"/>
    </location>
</feature>
<dbReference type="InterPro" id="IPR001647">
    <property type="entry name" value="HTH_TetR"/>
</dbReference>
<dbReference type="RefSeq" id="WP_378212301.1">
    <property type="nucleotide sequence ID" value="NZ_JBHLZP010000663.1"/>
</dbReference>
<evidence type="ECO:0000256" key="1">
    <source>
        <dbReference type="ARBA" id="ARBA00023015"/>
    </source>
</evidence>
<gene>
    <name evidence="7" type="ORF">ACFFNX_44460</name>
</gene>
<dbReference type="Pfam" id="PF00440">
    <property type="entry name" value="TetR_N"/>
    <property type="match status" value="1"/>
</dbReference>
<dbReference type="PANTHER" id="PTHR30055">
    <property type="entry name" value="HTH-TYPE TRANSCRIPTIONAL REGULATOR RUTR"/>
    <property type="match status" value="1"/>
</dbReference>
<keyword evidence="2 4" id="KW-0238">DNA-binding</keyword>
<dbReference type="InterPro" id="IPR011075">
    <property type="entry name" value="TetR_C"/>
</dbReference>